<feature type="domain" description="Orn/Lys/Arg decarboxylases family 1 pyridoxal-P attachment site" evidence="6">
    <location>
        <begin position="94"/>
        <end position="532"/>
    </location>
</feature>
<evidence type="ECO:0000256" key="4">
    <source>
        <dbReference type="ARBA" id="ARBA00023239"/>
    </source>
</evidence>
<dbReference type="OrthoDB" id="9815233at2"/>
<comment type="similarity">
    <text evidence="1">Belongs to the Orn/Lys/Arg decarboxylase class-I family.</text>
</comment>
<dbReference type="SUPFAM" id="SSF53383">
    <property type="entry name" value="PLP-dependent transferases"/>
    <property type="match status" value="1"/>
</dbReference>
<evidence type="ECO:0000259" key="7">
    <source>
        <dbReference type="Pfam" id="PF03711"/>
    </source>
</evidence>
<evidence type="ECO:0000256" key="5">
    <source>
        <dbReference type="PIRSR" id="PIRSR009393-1"/>
    </source>
</evidence>
<evidence type="ECO:0000256" key="1">
    <source>
        <dbReference type="ARBA" id="ARBA00010671"/>
    </source>
</evidence>
<feature type="modified residue" description="N6-(pyridoxal phosphate)lysine" evidence="5">
    <location>
        <position position="338"/>
    </location>
</feature>
<dbReference type="InterPro" id="IPR008286">
    <property type="entry name" value="Prn/Lys/Arg_de-COase_C"/>
</dbReference>
<reference evidence="8 9" key="1">
    <citation type="journal article" date="2015" name="Genome Announc.">
        <title>Expanding the biotechnology potential of lactobacilli through comparative genomics of 213 strains and associated genera.</title>
        <authorList>
            <person name="Sun Z."/>
            <person name="Harris H.M."/>
            <person name="McCann A."/>
            <person name="Guo C."/>
            <person name="Argimon S."/>
            <person name="Zhang W."/>
            <person name="Yang X."/>
            <person name="Jeffery I.B."/>
            <person name="Cooney J.C."/>
            <person name="Kagawa T.F."/>
            <person name="Liu W."/>
            <person name="Song Y."/>
            <person name="Salvetti E."/>
            <person name="Wrobel A."/>
            <person name="Rasinkangas P."/>
            <person name="Parkhill J."/>
            <person name="Rea M.C."/>
            <person name="O'Sullivan O."/>
            <person name="Ritari J."/>
            <person name="Douillard F.P."/>
            <person name="Paul Ross R."/>
            <person name="Yang R."/>
            <person name="Briner A.E."/>
            <person name="Felis G.E."/>
            <person name="de Vos W.M."/>
            <person name="Barrangou R."/>
            <person name="Klaenhammer T.R."/>
            <person name="Caufield P.W."/>
            <person name="Cui Y."/>
            <person name="Zhang H."/>
            <person name="O'Toole P.W."/>
        </authorList>
    </citation>
    <scope>NUCLEOTIDE SEQUENCE [LARGE SCALE GENOMIC DNA]</scope>
    <source>
        <strain evidence="8 9">DSM 19972</strain>
    </source>
</reference>
<dbReference type="InterPro" id="IPR015424">
    <property type="entry name" value="PyrdxlP-dep_Trfase"/>
</dbReference>
<dbReference type="SUPFAM" id="SSF55904">
    <property type="entry name" value="Ornithine decarboxylase C-terminal domain"/>
    <property type="match status" value="1"/>
</dbReference>
<dbReference type="EMBL" id="AZEH01000039">
    <property type="protein sequence ID" value="KRL04423.1"/>
    <property type="molecule type" value="Genomic_DNA"/>
</dbReference>
<accession>A0A0R1M894</accession>
<dbReference type="PANTHER" id="PTHR45229:SF3">
    <property type="entry name" value="BIODEGRADATIVE ARGININE DECARBOXYLASE"/>
    <property type="match status" value="1"/>
</dbReference>
<keyword evidence="9" id="KW-1185">Reference proteome</keyword>
<evidence type="ECO:0000256" key="3">
    <source>
        <dbReference type="ARBA" id="ARBA00022898"/>
    </source>
</evidence>
<dbReference type="NCBIfam" id="TIGR04318">
    <property type="entry name" value="lacto_ODC_hypo"/>
    <property type="match status" value="1"/>
</dbReference>
<dbReference type="GO" id="GO:0030170">
    <property type="term" value="F:pyridoxal phosphate binding"/>
    <property type="evidence" value="ECO:0007669"/>
    <property type="project" value="TreeGrafter"/>
</dbReference>
<dbReference type="InterPro" id="IPR027605">
    <property type="entry name" value="Lacto_ODC_put"/>
</dbReference>
<dbReference type="InterPro" id="IPR011193">
    <property type="entry name" value="Orn/lys/arg_de-COase"/>
</dbReference>
<dbReference type="InterPro" id="IPR000310">
    <property type="entry name" value="Orn/Lys/Arg_deCO2ase_major_dom"/>
</dbReference>
<sequence>MNYLKIAAPQALWEYLPDNWGKTTLNKKTSAACLAAIVISRNNKDQLQQAEELRQRSGLKLPIIQISDSKTTQSIKKEIAQSADEYQNKNVPAFLLDLFDFAQKHPVSFTTPGHHNGSFYAKHPAGEVFKEFLGDNLFYADTSDTVPQLGDTMTHNGSPLTAEQLAAKAYHADKVYFCTNGTTSANTICASALLTPEDLVLFDRNNHKSLYNSALLENGAIPVYLPADRNALGLIGETDPTAFDEQKLRQEIFKKAPLKAHAKRPFRLAVLQLETYDGVFYNAAWILKKIGHLCDYILFDCAWGGYEQFSPLLSGLSPLNQQYQPTDPGILVTQSIHKQQAGMGQVSQILKKDRHLKGQPRYVDHKHFNNAYLKHVTSSYSYPLYASLTVNATMAADKTAQKQWWQELLADSIEFRKKLLKRSKLFRPWLPRSINGKKWQNITLAQLVSDPALWNFCPKDNWHGFGKVAENQVRLDPFKLTIITPGIDQQNQSYETTGIPGAVVAEFLMENGIIRGKDDLNSLLFLLTPGNGEKELTLLLQTLLKFEHLYLENASLSEVLPKLYQRQQQRYEDYTIDQLCQQMHEYYRDHQTFKLQRQLFQAPVFNNNYQMRPQQAEFAFRRNQGKLVDLKQAVGKIALEGALPYPPGVFVVAPGEKWTVEAVNYFETLLGAAAEFPGFEPEIQGVYYQLHQENFTAQVIVLN</sequence>
<keyword evidence="4" id="KW-0456">Lyase</keyword>
<comment type="caution">
    <text evidence="8">The sequence shown here is derived from an EMBL/GenBank/DDBJ whole genome shotgun (WGS) entry which is preliminary data.</text>
</comment>
<protein>
    <submittedName>
        <fullName evidence="8">Ornithine decarboxylase</fullName>
    </submittedName>
</protein>
<dbReference type="Gene3D" id="3.40.640.10">
    <property type="entry name" value="Type I PLP-dependent aspartate aminotransferase-like (Major domain)"/>
    <property type="match status" value="1"/>
</dbReference>
<dbReference type="PANTHER" id="PTHR45229">
    <property type="entry name" value="CONSTITUTIVE ORNITHINE DECARBOXYLASE"/>
    <property type="match status" value="1"/>
</dbReference>
<gene>
    <name evidence="8" type="ORF">FD46_GL001552</name>
</gene>
<name>A0A0R1M894_9LACO</name>
<keyword evidence="3 5" id="KW-0663">Pyridoxal phosphate</keyword>
<organism evidence="8 9">
    <name type="scientific">Liquorilactobacillus oeni DSM 19972</name>
    <dbReference type="NCBI Taxonomy" id="1423777"/>
    <lineage>
        <taxon>Bacteria</taxon>
        <taxon>Bacillati</taxon>
        <taxon>Bacillota</taxon>
        <taxon>Bacilli</taxon>
        <taxon>Lactobacillales</taxon>
        <taxon>Lactobacillaceae</taxon>
        <taxon>Liquorilactobacillus</taxon>
    </lineage>
</organism>
<evidence type="ECO:0000313" key="9">
    <source>
        <dbReference type="Proteomes" id="UP000051686"/>
    </source>
</evidence>
<keyword evidence="2" id="KW-0210">Decarboxylase</keyword>
<evidence type="ECO:0000259" key="6">
    <source>
        <dbReference type="Pfam" id="PF01276"/>
    </source>
</evidence>
<dbReference type="STRING" id="1423777.FD46_GL001552"/>
<dbReference type="Pfam" id="PF01276">
    <property type="entry name" value="OKR_DC_1"/>
    <property type="match status" value="1"/>
</dbReference>
<dbReference type="Gene3D" id="3.90.1150.10">
    <property type="entry name" value="Aspartate Aminotransferase, domain 1"/>
    <property type="match status" value="1"/>
</dbReference>
<dbReference type="Gene3D" id="3.90.100.10">
    <property type="entry name" value="Orn/Lys/Arg decarboxylase, C-terminal domain"/>
    <property type="match status" value="1"/>
</dbReference>
<proteinExistence type="inferred from homology"/>
<dbReference type="GO" id="GO:0016831">
    <property type="term" value="F:carboxy-lyase activity"/>
    <property type="evidence" value="ECO:0007669"/>
    <property type="project" value="UniProtKB-KW"/>
</dbReference>
<dbReference type="Proteomes" id="UP000051686">
    <property type="component" value="Unassembled WGS sequence"/>
</dbReference>
<dbReference type="PATRIC" id="fig|1423777.3.peg.1602"/>
<feature type="domain" description="Orn/Lys/Arg decarboxylase C-terminal" evidence="7">
    <location>
        <begin position="560"/>
        <end position="689"/>
    </location>
</feature>
<dbReference type="InterPro" id="IPR015421">
    <property type="entry name" value="PyrdxlP-dep_Trfase_major"/>
</dbReference>
<evidence type="ECO:0000256" key="2">
    <source>
        <dbReference type="ARBA" id="ARBA00022793"/>
    </source>
</evidence>
<dbReference type="GO" id="GO:0005829">
    <property type="term" value="C:cytosol"/>
    <property type="evidence" value="ECO:0007669"/>
    <property type="project" value="TreeGrafter"/>
</dbReference>
<dbReference type="InterPro" id="IPR036633">
    <property type="entry name" value="Prn/Lys/Arg_de-COase_C_sf"/>
</dbReference>
<dbReference type="AlphaFoldDB" id="A0A0R1M894"/>
<dbReference type="InterPro" id="IPR015422">
    <property type="entry name" value="PyrdxlP-dep_Trfase_small"/>
</dbReference>
<evidence type="ECO:0000313" key="8">
    <source>
        <dbReference type="EMBL" id="KRL04423.1"/>
    </source>
</evidence>
<dbReference type="Pfam" id="PF03711">
    <property type="entry name" value="OKR_DC_1_C"/>
    <property type="match status" value="1"/>
</dbReference>
<dbReference type="GO" id="GO:0006520">
    <property type="term" value="P:amino acid metabolic process"/>
    <property type="evidence" value="ECO:0007669"/>
    <property type="project" value="InterPro"/>
</dbReference>
<dbReference type="RefSeq" id="WP_057896393.1">
    <property type="nucleotide sequence ID" value="NZ_AZEH01000039.1"/>
</dbReference>
<dbReference type="PIRSF" id="PIRSF009393">
    <property type="entry name" value="Orn_decarb"/>
    <property type="match status" value="1"/>
</dbReference>